<sequence>MTAPTIATGTAAAWMIRSSELTGLVDRLAIRRDLLVKITDRKVAAPGMFEPAKATITLDAAVAVPGIDPGAVTFRTSTDLARYPVLAGILAHETSHADHSFWDTAAGRDWSWIKALEEPRIETVMARLNPQTRLWMQASVAHILGSQAPQNATEAARLLILVGGRLLGGVLDPDPALDLDAVCAPFLTAEQIAVIATATATAVELADGDTAGLQACAAAIVATLTPDTAERGDETGDGAPSDGDGTGGDSDSPASGTAGQGGTATNPQATPGDGASDTASGDAGDPAPGGSGQPTELGHGDCANTSPAATAGSGGQGTGRQADSADDAATALLDALQNAADRAAATMKAAAGLTAPTATAQAKHRAARARARTISAAAADARRRRHNVSFRAPTAAERAARERLRAALRKAADRGVDVSTVAHTTPPGQLNMRGLVHRQAQRATGQTVTATPWTSTRRRRRPQPSLTVAIAADISPSQDHVTDPVGVAAWLLNVLTRDRGGQVETVTWHRTAAQLPIGRGNEIPVATTDGNSRGLPDALHALDGMLHLTATDGARLAVVITDADLPNGDVICGELQRLLDAGVKVLWLLSQPPNNYCRYVTPPAGVTVATITDPNTLADTIAAAAVTALTDR</sequence>
<feature type="compositionally biased region" description="Low complexity" evidence="1">
    <location>
        <begin position="237"/>
        <end position="286"/>
    </location>
</feature>
<organism evidence="2 3">
    <name type="scientific">Gordonia phosphorivorans</name>
    <dbReference type="NCBI Taxonomy" id="1056982"/>
    <lineage>
        <taxon>Bacteria</taxon>
        <taxon>Bacillati</taxon>
        <taxon>Actinomycetota</taxon>
        <taxon>Actinomycetes</taxon>
        <taxon>Mycobacteriales</taxon>
        <taxon>Gordoniaceae</taxon>
        <taxon>Gordonia</taxon>
    </lineage>
</organism>
<name>A0ABV6H4R9_9ACTN</name>
<dbReference type="Proteomes" id="UP001589783">
    <property type="component" value="Unassembled WGS sequence"/>
</dbReference>
<proteinExistence type="predicted"/>
<reference evidence="2 3" key="1">
    <citation type="submission" date="2024-09" db="EMBL/GenBank/DDBJ databases">
        <authorList>
            <person name="Sun Q."/>
            <person name="Mori K."/>
        </authorList>
    </citation>
    <scope>NUCLEOTIDE SEQUENCE [LARGE SCALE GENOMIC DNA]</scope>
    <source>
        <strain evidence="2 3">CCM 7957</strain>
    </source>
</reference>
<dbReference type="RefSeq" id="WP_382359963.1">
    <property type="nucleotide sequence ID" value="NZ_JBHLWV010000006.1"/>
</dbReference>
<dbReference type="EMBL" id="JBHLWV010000006">
    <property type="protein sequence ID" value="MFC0313559.1"/>
    <property type="molecule type" value="Genomic_DNA"/>
</dbReference>
<comment type="caution">
    <text evidence="2">The sequence shown here is derived from an EMBL/GenBank/DDBJ whole genome shotgun (WGS) entry which is preliminary data.</text>
</comment>
<evidence type="ECO:0008006" key="4">
    <source>
        <dbReference type="Google" id="ProtNLM"/>
    </source>
</evidence>
<keyword evidence="3" id="KW-1185">Reference proteome</keyword>
<gene>
    <name evidence="2" type="ORF">ACFFJD_01665</name>
</gene>
<feature type="region of interest" description="Disordered" evidence="1">
    <location>
        <begin position="439"/>
        <end position="464"/>
    </location>
</feature>
<feature type="compositionally biased region" description="Polar residues" evidence="1">
    <location>
        <begin position="441"/>
        <end position="455"/>
    </location>
</feature>
<protein>
    <recommendedName>
        <fullName evidence="4">VWA domain-containing protein</fullName>
    </recommendedName>
</protein>
<evidence type="ECO:0000313" key="2">
    <source>
        <dbReference type="EMBL" id="MFC0313559.1"/>
    </source>
</evidence>
<feature type="region of interest" description="Disordered" evidence="1">
    <location>
        <begin position="227"/>
        <end position="324"/>
    </location>
</feature>
<evidence type="ECO:0000313" key="3">
    <source>
        <dbReference type="Proteomes" id="UP001589783"/>
    </source>
</evidence>
<evidence type="ECO:0000256" key="1">
    <source>
        <dbReference type="SAM" id="MobiDB-lite"/>
    </source>
</evidence>
<accession>A0ABV6H4R9</accession>